<evidence type="ECO:0000313" key="3">
    <source>
        <dbReference type="Proteomes" id="UP000492821"/>
    </source>
</evidence>
<proteinExistence type="predicted"/>
<feature type="transmembrane region" description="Helical" evidence="2">
    <location>
        <begin position="109"/>
        <end position="133"/>
    </location>
</feature>
<feature type="compositionally biased region" description="Basic residues" evidence="1">
    <location>
        <begin position="324"/>
        <end position="344"/>
    </location>
</feature>
<keyword evidence="2" id="KW-0472">Membrane</keyword>
<protein>
    <submittedName>
        <fullName evidence="4">Uncharacterized protein</fullName>
    </submittedName>
</protein>
<feature type="compositionally biased region" description="Basic and acidic residues" evidence="1">
    <location>
        <begin position="311"/>
        <end position="323"/>
    </location>
</feature>
<dbReference type="WBParaSite" id="Pan_g15635.t1">
    <property type="protein sequence ID" value="Pan_g15635.t1"/>
    <property type="gene ID" value="Pan_g15635"/>
</dbReference>
<feature type="transmembrane region" description="Helical" evidence="2">
    <location>
        <begin position="72"/>
        <end position="97"/>
    </location>
</feature>
<feature type="transmembrane region" description="Helical" evidence="2">
    <location>
        <begin position="183"/>
        <end position="208"/>
    </location>
</feature>
<feature type="region of interest" description="Disordered" evidence="1">
    <location>
        <begin position="251"/>
        <end position="350"/>
    </location>
</feature>
<accession>A0A7E4V326</accession>
<feature type="compositionally biased region" description="Low complexity" evidence="1">
    <location>
        <begin position="264"/>
        <end position="280"/>
    </location>
</feature>
<evidence type="ECO:0000256" key="1">
    <source>
        <dbReference type="SAM" id="MobiDB-lite"/>
    </source>
</evidence>
<reference evidence="4" key="2">
    <citation type="submission" date="2020-10" db="UniProtKB">
        <authorList>
            <consortium name="WormBaseParasite"/>
        </authorList>
    </citation>
    <scope>IDENTIFICATION</scope>
</reference>
<dbReference type="Proteomes" id="UP000492821">
    <property type="component" value="Unassembled WGS sequence"/>
</dbReference>
<evidence type="ECO:0000256" key="2">
    <source>
        <dbReference type="SAM" id="Phobius"/>
    </source>
</evidence>
<name>A0A7E4V326_PANRE</name>
<reference evidence="3" key="1">
    <citation type="journal article" date="2013" name="Genetics">
        <title>The draft genome and transcriptome of Panagrellus redivivus are shaped by the harsh demands of a free-living lifestyle.</title>
        <authorList>
            <person name="Srinivasan J."/>
            <person name="Dillman A.R."/>
            <person name="Macchietto M.G."/>
            <person name="Heikkinen L."/>
            <person name="Lakso M."/>
            <person name="Fracchia K.M."/>
            <person name="Antoshechkin I."/>
            <person name="Mortazavi A."/>
            <person name="Wong G."/>
            <person name="Sternberg P.W."/>
        </authorList>
    </citation>
    <scope>NUCLEOTIDE SEQUENCE [LARGE SCALE GENOMIC DNA]</scope>
    <source>
        <strain evidence="3">MT8872</strain>
    </source>
</reference>
<evidence type="ECO:0000313" key="4">
    <source>
        <dbReference type="WBParaSite" id="Pan_g15635.t1"/>
    </source>
</evidence>
<keyword evidence="3" id="KW-1185">Reference proteome</keyword>
<keyword evidence="2" id="KW-1133">Transmembrane helix</keyword>
<organism evidence="3 4">
    <name type="scientific">Panagrellus redivivus</name>
    <name type="common">Microworm</name>
    <dbReference type="NCBI Taxonomy" id="6233"/>
    <lineage>
        <taxon>Eukaryota</taxon>
        <taxon>Metazoa</taxon>
        <taxon>Ecdysozoa</taxon>
        <taxon>Nematoda</taxon>
        <taxon>Chromadorea</taxon>
        <taxon>Rhabditida</taxon>
        <taxon>Tylenchina</taxon>
        <taxon>Panagrolaimomorpha</taxon>
        <taxon>Panagrolaimoidea</taxon>
        <taxon>Panagrolaimidae</taxon>
        <taxon>Panagrellus</taxon>
    </lineage>
</organism>
<dbReference type="AlphaFoldDB" id="A0A7E4V326"/>
<keyword evidence="2" id="KW-0812">Transmembrane</keyword>
<feature type="compositionally biased region" description="Basic and acidic residues" evidence="1">
    <location>
        <begin position="251"/>
        <end position="262"/>
    </location>
</feature>
<sequence length="381" mass="44168">MKWRERLEKWRQELDDEWQILSDRKEIEFEWPYNTPLEVRELVGPEHFDAGSPKYLMPFFWRSDGVPATRSWAIVVCGIEWAFAVICTLFNLLHFAIFLPGHPGNLPSLVFFVTLFQLAIFYTFKVIFVISIIGKHVRLLRMQLLFQYVTCVFLLLNSAFTLAADFGGYNEEQLYAQRNPPLIRFVAFLSLIFLFVQLFLRLMTIPVFNFMNDARKFKMAIYNSQWRYRKRVYFTYCSLIHETALEERKKRQAFENAREQHDTSPQAVAAQSSAAASQSSHGSRVANIASNGSIPSANDDDADNCSSEESGSIKHETPPPDRRAPRRGRRLLVRRPRIRKRGTPHRTLGNKNIEIRVELEPADLQRLLNSYGRPASPTDSK</sequence>
<feature type="transmembrane region" description="Helical" evidence="2">
    <location>
        <begin position="145"/>
        <end position="163"/>
    </location>
</feature>